<feature type="compositionally biased region" description="Basic and acidic residues" evidence="1">
    <location>
        <begin position="845"/>
        <end position="857"/>
    </location>
</feature>
<feature type="compositionally biased region" description="Polar residues" evidence="1">
    <location>
        <begin position="361"/>
        <end position="370"/>
    </location>
</feature>
<reference evidence="2" key="1">
    <citation type="submission" date="2022-07" db="EMBL/GenBank/DDBJ databases">
        <authorList>
            <person name="Trinca V."/>
            <person name="Uliana J.V.C."/>
            <person name="Torres T.T."/>
            <person name="Ward R.J."/>
            <person name="Monesi N."/>
        </authorList>
    </citation>
    <scope>NUCLEOTIDE SEQUENCE</scope>
    <source>
        <strain evidence="2">HSMRA1968</strain>
        <tissue evidence="2">Whole embryos</tissue>
    </source>
</reference>
<feature type="compositionally biased region" description="Basic and acidic residues" evidence="1">
    <location>
        <begin position="408"/>
        <end position="424"/>
    </location>
</feature>
<feature type="region of interest" description="Disordered" evidence="1">
    <location>
        <begin position="970"/>
        <end position="1061"/>
    </location>
</feature>
<dbReference type="AlphaFoldDB" id="A0A9Q0MPP4"/>
<dbReference type="EMBL" id="WJQU01001841">
    <property type="protein sequence ID" value="KAJ6633617.1"/>
    <property type="molecule type" value="Genomic_DNA"/>
</dbReference>
<gene>
    <name evidence="2" type="ORF">Bhyg_16803</name>
</gene>
<feature type="compositionally biased region" description="Polar residues" evidence="1">
    <location>
        <begin position="387"/>
        <end position="406"/>
    </location>
</feature>
<feature type="compositionally biased region" description="Basic and acidic residues" evidence="1">
    <location>
        <begin position="824"/>
        <end position="836"/>
    </location>
</feature>
<feature type="region of interest" description="Disordered" evidence="1">
    <location>
        <begin position="813"/>
        <end position="868"/>
    </location>
</feature>
<dbReference type="Proteomes" id="UP001151699">
    <property type="component" value="Unassembled WGS sequence"/>
</dbReference>
<feature type="compositionally biased region" description="Low complexity" evidence="1">
    <location>
        <begin position="529"/>
        <end position="538"/>
    </location>
</feature>
<comment type="caution">
    <text evidence="2">The sequence shown here is derived from an EMBL/GenBank/DDBJ whole genome shotgun (WGS) entry which is preliminary data.</text>
</comment>
<sequence>MSTGATNLGVHAPRIDISRASSSSQQDDSRDSSPENVFEQVGTGTLQESTKAGLGFHEDGTMDLRSSTEELYFLEGNKEKQMESADKFTQQVRRSPIMFKFDEHQLCMQQNHRKDSASSEVAALLCISGRTSRISSVGSQGSAVSRLSAMSGVSRSPSPHKMILETSFCGPKPLDNVVSGGLESSSDAPTVEILEQVLLARKQDPTQAILAEGVHIDTSTPKKIGAPARLSNALNNEKLKKPNPVVASTPIACKTSGVLKASSKPIVGKTSSGVEYIRIKLKPDHLYSDKGLGENERVLEDAVDLVKKPASLSLGKDTPSKKAAPHFSQLVKTDDVITKHPDQVPPSPKTVRRVALRDSRSPSPATVNVSRKSSFCSLFKSKETVASPESPTVINQRKKSSISLLNDSPRDRDRSRSKSRESERPPSQNSTPSKQKSVLAIFKPKRNGSKSKSASPVDPEAMAALDSTDFKYDTEATTASTESRPRSRLRYYDAPLDGKTIHIPLHTPPDEKENNICTVNVIKERRQQNEQQNNVVKQPLQAPQPPTPKEIIIKQKPKLSTEKVYRIENADGSIWIPLKSPTDNHKTDDDSMWSVEANKNSSLESEDAIISSQAPSNTTTEVTYSHQRKLSKSSLKDNETLPITTTISNASVSSPVPTPFVAPASVQTQTTTTAATTVPAATSVAATTTTNTSAKEKRRILFCTKIGSGSQEQIFATQLSLSKTESLCSQLSEQASILESPVEAKEVDKCKQENSPVTMRKKDSFEQIIKVKESSTDPKDKFDKSNRHSKYIDNIDEIMAVQKQLEDERKLSIRQSKQMESNEADEKASLTRKSEPVLEIPGPPQDRHSTSAEERFGSSESELDSEVTAKHICNPVGSVEEESARLVEQGSFDELPYVPTTLPEERPVGIAIVPIKERSLMDVKTCPVERPRSTTPLNPCHLEEYCGIAPQTEDHDIGIVRGEKLRISLPRKETKEKASSAKSPRRISNASGKSWFEFAEQGIGGMGSDRRNSNPEEDPPPLPPRKPQNVSQWINFENIPEKRKQPKRITTLPNKESAYDKNATHQIQYNYVNPEECQCECHEMERDGGSRAEGNKKNEGSEGEDTLPLLEGDGSDCANRASASDCSLESPLEQQSEHVSRSRTRDLDDYHSGESSSGHRRDYHSSTDSANTSNKRTNFHKRH</sequence>
<feature type="region of interest" description="Disordered" evidence="1">
    <location>
        <begin position="528"/>
        <end position="555"/>
    </location>
</feature>
<feature type="region of interest" description="Disordered" evidence="1">
    <location>
        <begin position="1"/>
        <end position="60"/>
    </location>
</feature>
<accession>A0A9Q0MPP4</accession>
<feature type="region of interest" description="Disordered" evidence="1">
    <location>
        <begin position="1086"/>
        <end position="1183"/>
    </location>
</feature>
<feature type="region of interest" description="Disordered" evidence="1">
    <location>
        <begin position="338"/>
        <end position="370"/>
    </location>
</feature>
<evidence type="ECO:0000256" key="1">
    <source>
        <dbReference type="SAM" id="MobiDB-lite"/>
    </source>
</evidence>
<feature type="region of interest" description="Disordered" evidence="1">
    <location>
        <begin position="604"/>
        <end position="633"/>
    </location>
</feature>
<organism evidence="2 3">
    <name type="scientific">Pseudolycoriella hygida</name>
    <dbReference type="NCBI Taxonomy" id="35572"/>
    <lineage>
        <taxon>Eukaryota</taxon>
        <taxon>Metazoa</taxon>
        <taxon>Ecdysozoa</taxon>
        <taxon>Arthropoda</taxon>
        <taxon>Hexapoda</taxon>
        <taxon>Insecta</taxon>
        <taxon>Pterygota</taxon>
        <taxon>Neoptera</taxon>
        <taxon>Endopterygota</taxon>
        <taxon>Diptera</taxon>
        <taxon>Nematocera</taxon>
        <taxon>Sciaroidea</taxon>
        <taxon>Sciaridae</taxon>
        <taxon>Pseudolycoriella</taxon>
    </lineage>
</organism>
<feature type="region of interest" description="Disordered" evidence="1">
    <location>
        <begin position="386"/>
        <end position="488"/>
    </location>
</feature>
<evidence type="ECO:0000313" key="3">
    <source>
        <dbReference type="Proteomes" id="UP001151699"/>
    </source>
</evidence>
<feature type="compositionally biased region" description="Basic and acidic residues" evidence="1">
    <location>
        <begin position="970"/>
        <end position="979"/>
    </location>
</feature>
<feature type="compositionally biased region" description="Basic and acidic residues" evidence="1">
    <location>
        <begin position="1086"/>
        <end position="1100"/>
    </location>
</feature>
<feature type="compositionally biased region" description="Basic and acidic residues" evidence="1">
    <location>
        <begin position="1135"/>
        <end position="1165"/>
    </location>
</feature>
<evidence type="ECO:0000313" key="2">
    <source>
        <dbReference type="EMBL" id="KAJ6633617.1"/>
    </source>
</evidence>
<dbReference type="OrthoDB" id="6428710at2759"/>
<name>A0A9Q0MPP4_9DIPT</name>
<keyword evidence="3" id="KW-1185">Reference proteome</keyword>
<protein>
    <submittedName>
        <fullName evidence="2">Uncharacterized protein</fullName>
    </submittedName>
</protein>
<feature type="compositionally biased region" description="Polar residues" evidence="1">
    <location>
        <begin position="610"/>
        <end position="625"/>
    </location>
</feature>
<proteinExistence type="predicted"/>
<feature type="compositionally biased region" description="Polar residues" evidence="1">
    <location>
        <begin position="1166"/>
        <end position="1176"/>
    </location>
</feature>